<reference evidence="2 3" key="1">
    <citation type="submission" date="2017-10" db="EMBL/GenBank/DDBJ databases">
        <title>Sedimentibacterium mangrovi gen. nov., sp. nov., a novel member of family Phyllobacteriacea isolated from mangrove sediment.</title>
        <authorList>
            <person name="Liao H."/>
            <person name="Tian Y."/>
        </authorList>
    </citation>
    <scope>NUCLEOTIDE SEQUENCE [LARGE SCALE GENOMIC DNA]</scope>
    <source>
        <strain evidence="2 3">X9-2-2</strain>
    </source>
</reference>
<evidence type="ECO:0000256" key="1">
    <source>
        <dbReference type="SAM" id="Phobius"/>
    </source>
</evidence>
<feature type="transmembrane region" description="Helical" evidence="1">
    <location>
        <begin position="70"/>
        <end position="90"/>
    </location>
</feature>
<dbReference type="SUPFAM" id="SSF81442">
    <property type="entry name" value="Cytochrome c oxidase subunit I-like"/>
    <property type="match status" value="1"/>
</dbReference>
<proteinExistence type="predicted"/>
<feature type="transmembrane region" description="Helical" evidence="1">
    <location>
        <begin position="96"/>
        <end position="117"/>
    </location>
</feature>
<dbReference type="InterPro" id="IPR036927">
    <property type="entry name" value="Cyt_c_oxase-like_su1_sf"/>
</dbReference>
<accession>A0A2G1QN59</accession>
<feature type="transmembrane region" description="Helical" evidence="1">
    <location>
        <begin position="39"/>
        <end position="58"/>
    </location>
</feature>
<dbReference type="AlphaFoldDB" id="A0A2G1QN59"/>
<sequence>MRGVAFLFFATAALWVTVGMAWGIHMSASGDHMLRSAHAHLNLIGWVTMGLFGVYYHLVPDAAGRMLAKVHYAVALLGVLTIVPGIVMAVTQQGETLAKVGSMLTLLSMVIFLYTVISTRTRAA</sequence>
<evidence type="ECO:0000313" key="2">
    <source>
        <dbReference type="EMBL" id="PHP66901.1"/>
    </source>
</evidence>
<organism evidence="2 3">
    <name type="scientific">Zhengella mangrovi</name>
    <dbReference type="NCBI Taxonomy" id="1982044"/>
    <lineage>
        <taxon>Bacteria</taxon>
        <taxon>Pseudomonadati</taxon>
        <taxon>Pseudomonadota</taxon>
        <taxon>Alphaproteobacteria</taxon>
        <taxon>Hyphomicrobiales</taxon>
        <taxon>Notoacmeibacteraceae</taxon>
        <taxon>Zhengella</taxon>
    </lineage>
</organism>
<name>A0A2G1QN59_9HYPH</name>
<dbReference type="Gene3D" id="1.20.210.10">
    <property type="entry name" value="Cytochrome c oxidase-like, subunit I domain"/>
    <property type="match status" value="1"/>
</dbReference>
<comment type="caution">
    <text evidence="2">The sequence shown here is derived from an EMBL/GenBank/DDBJ whole genome shotgun (WGS) entry which is preliminary data.</text>
</comment>
<dbReference type="RefSeq" id="WP_099306668.1">
    <property type="nucleotide sequence ID" value="NZ_PDVP01000006.1"/>
</dbReference>
<protein>
    <submittedName>
        <fullName evidence="2">Uncharacterized protein</fullName>
    </submittedName>
</protein>
<dbReference type="OrthoDB" id="9808748at2"/>
<keyword evidence="3" id="KW-1185">Reference proteome</keyword>
<keyword evidence="1" id="KW-0472">Membrane</keyword>
<keyword evidence="1" id="KW-1133">Transmembrane helix</keyword>
<dbReference type="EMBL" id="PDVP01000006">
    <property type="protein sequence ID" value="PHP66901.1"/>
    <property type="molecule type" value="Genomic_DNA"/>
</dbReference>
<evidence type="ECO:0000313" key="3">
    <source>
        <dbReference type="Proteomes" id="UP000221168"/>
    </source>
</evidence>
<dbReference type="Proteomes" id="UP000221168">
    <property type="component" value="Unassembled WGS sequence"/>
</dbReference>
<keyword evidence="1" id="KW-0812">Transmembrane</keyword>
<gene>
    <name evidence="2" type="ORF">CSC94_12445</name>
</gene>